<dbReference type="EMBL" id="VORT01000007">
    <property type="protein sequence ID" value="TXD72719.1"/>
    <property type="molecule type" value="Genomic_DNA"/>
</dbReference>
<reference evidence="1 2" key="1">
    <citation type="submission" date="2019-08" db="EMBL/GenBank/DDBJ databases">
        <title>Genome of Aequorivita antarctica SW49 (type strain).</title>
        <authorList>
            <person name="Bowman J.P."/>
        </authorList>
    </citation>
    <scope>NUCLEOTIDE SEQUENCE [LARGE SCALE GENOMIC DNA]</scope>
    <source>
        <strain evidence="1 2">SW49</strain>
    </source>
</reference>
<dbReference type="AlphaFoldDB" id="A0A5C6YYN1"/>
<dbReference type="RefSeq" id="WP_111844372.1">
    <property type="nucleotide sequence ID" value="NZ_UEGI01000006.1"/>
</dbReference>
<evidence type="ECO:0000313" key="2">
    <source>
        <dbReference type="Proteomes" id="UP000321497"/>
    </source>
</evidence>
<proteinExistence type="predicted"/>
<name>A0A5C6YYN1_9FLAO</name>
<dbReference type="PROSITE" id="PS00639">
    <property type="entry name" value="THIOL_PROTEASE_HIS"/>
    <property type="match status" value="1"/>
</dbReference>
<dbReference type="InterPro" id="IPR025660">
    <property type="entry name" value="Pept_his_AS"/>
</dbReference>
<protein>
    <submittedName>
        <fullName evidence="1">Uncharacterized protein</fullName>
    </submittedName>
</protein>
<evidence type="ECO:0000313" key="1">
    <source>
        <dbReference type="EMBL" id="TXD72719.1"/>
    </source>
</evidence>
<dbReference type="OrthoDB" id="6782387at2"/>
<accession>A0A5C6YYN1</accession>
<sequence>MNNLTDNCYICQFNKENLKRVLKNDFITLDDIEKKKRHFLYLLEYLGSGDKSSSPGLNAGMILVEEKYTSRSYLEDYRDHYFMSYSSYKRHCQRIHFFQHKVSANIQNNKEEQIKFFELLLSKNKDSEAIWKGYLGHIVKRPIPNGIIGATLLKTYQTKKPVNGYFRKYTVRKNYKVNLFGHEEIIKTLIYVEQDRIVGACATSALYVAFHRLSHLFETSRPNQKKISDAAGISVRTPNRKLKNKEGLTPFQICRVIETFGLDPEIYSLKKLSSEEIKAMLYAYLKMGIPVILGFQFDPEGKKKKNSKEENHHAITLTGYSETLEENTKYESYKNKSWWESATKSKQKLPLNLKSKYIQQFYAHDDQIGPFARIRFDSEDNKLTTSWWDSEKGIKTKLLATPFVSIMPLSDRIRLPYEATRENVEIINVWLDLIIDGLDYINWDIYLSRSNKEKKYILESKDYQHNLHADALSETYPKYVWVADCYLANSKLFKIMFDASDINYKHFGWDIVYFNTDFKSLLENYFKDAMKTSNDVKNNEYLMDVIKTTGIETTNLFRKSLKFDPIEI</sequence>
<keyword evidence="2" id="KW-1185">Reference proteome</keyword>
<comment type="caution">
    <text evidence="1">The sequence shown here is derived from an EMBL/GenBank/DDBJ whole genome shotgun (WGS) entry which is preliminary data.</text>
</comment>
<gene>
    <name evidence="1" type="ORF">ESU54_10885</name>
</gene>
<organism evidence="1 2">
    <name type="scientific">Aequorivita antarctica</name>
    <dbReference type="NCBI Taxonomy" id="153266"/>
    <lineage>
        <taxon>Bacteria</taxon>
        <taxon>Pseudomonadati</taxon>
        <taxon>Bacteroidota</taxon>
        <taxon>Flavobacteriia</taxon>
        <taxon>Flavobacteriales</taxon>
        <taxon>Flavobacteriaceae</taxon>
        <taxon>Aequorivita</taxon>
    </lineage>
</organism>
<dbReference type="Proteomes" id="UP000321497">
    <property type="component" value="Unassembled WGS sequence"/>
</dbReference>